<dbReference type="SUPFAM" id="SSF55874">
    <property type="entry name" value="ATPase domain of HSP90 chaperone/DNA topoisomerase II/histidine kinase"/>
    <property type="match status" value="1"/>
</dbReference>
<accession>A0A377U2C7</accession>
<evidence type="ECO:0000256" key="12">
    <source>
        <dbReference type="ARBA" id="ARBA00023136"/>
    </source>
</evidence>
<dbReference type="Proteomes" id="UP000254938">
    <property type="component" value="Unassembled WGS sequence"/>
</dbReference>
<dbReference type="EC" id="2.7.13.3" evidence="3"/>
<dbReference type="InterPro" id="IPR003661">
    <property type="entry name" value="HisK_dim/P_dom"/>
</dbReference>
<dbReference type="InterPro" id="IPR003594">
    <property type="entry name" value="HATPase_dom"/>
</dbReference>
<comment type="subcellular location">
    <subcellularLocation>
        <location evidence="2">Membrane</location>
        <topology evidence="2">Multi-pass membrane protein</topology>
    </subcellularLocation>
</comment>
<dbReference type="AlphaFoldDB" id="A0A377U2C7"/>
<organism evidence="15 16">
    <name type="scientific">Klebsiella pneumoniae</name>
    <dbReference type="NCBI Taxonomy" id="573"/>
    <lineage>
        <taxon>Bacteria</taxon>
        <taxon>Pseudomonadati</taxon>
        <taxon>Pseudomonadota</taxon>
        <taxon>Gammaproteobacteria</taxon>
        <taxon>Enterobacterales</taxon>
        <taxon>Enterobacteriaceae</taxon>
        <taxon>Klebsiella/Raoultella group</taxon>
        <taxon>Klebsiella</taxon>
        <taxon>Klebsiella pneumoniae complex</taxon>
    </lineage>
</organism>
<keyword evidence="12 13" id="KW-0472">Membrane</keyword>
<evidence type="ECO:0000256" key="1">
    <source>
        <dbReference type="ARBA" id="ARBA00000085"/>
    </source>
</evidence>
<keyword evidence="11" id="KW-0902">Two-component regulatory system</keyword>
<dbReference type="InterPro" id="IPR005467">
    <property type="entry name" value="His_kinase_dom"/>
</dbReference>
<keyword evidence="10 13" id="KW-1133">Transmembrane helix</keyword>
<dbReference type="InterPro" id="IPR036890">
    <property type="entry name" value="HATPase_C_sf"/>
</dbReference>
<dbReference type="FunFam" id="1.10.287.130:FF:000035">
    <property type="entry name" value="Two-component sensor histidine kinase"/>
    <property type="match status" value="1"/>
</dbReference>
<dbReference type="PROSITE" id="PS50109">
    <property type="entry name" value="HIS_KIN"/>
    <property type="match status" value="1"/>
</dbReference>
<keyword evidence="8" id="KW-0418">Kinase</keyword>
<gene>
    <name evidence="15" type="primary">ygiY</name>
    <name evidence="15" type="ORF">NCTC9140_07076</name>
</gene>
<evidence type="ECO:0000256" key="8">
    <source>
        <dbReference type="ARBA" id="ARBA00022777"/>
    </source>
</evidence>
<protein>
    <recommendedName>
        <fullName evidence="3">histidine kinase</fullName>
        <ecNumber evidence="3">2.7.13.3</ecNumber>
    </recommendedName>
</protein>
<proteinExistence type="predicted"/>
<keyword evidence="6 13" id="KW-0812">Transmembrane</keyword>
<keyword evidence="9" id="KW-0067">ATP-binding</keyword>
<reference evidence="15 16" key="1">
    <citation type="submission" date="2018-06" db="EMBL/GenBank/DDBJ databases">
        <authorList>
            <consortium name="Pathogen Informatics"/>
            <person name="Doyle S."/>
        </authorList>
    </citation>
    <scope>NUCLEOTIDE SEQUENCE [LARGE SCALE GENOMIC DNA]</scope>
    <source>
        <strain evidence="15 16">NCTC9140</strain>
    </source>
</reference>
<evidence type="ECO:0000256" key="3">
    <source>
        <dbReference type="ARBA" id="ARBA00012438"/>
    </source>
</evidence>
<dbReference type="SMART" id="SM00388">
    <property type="entry name" value="HisKA"/>
    <property type="match status" value="1"/>
</dbReference>
<dbReference type="SUPFAM" id="SSF47384">
    <property type="entry name" value="Homodimeric domain of signal transducing histidine kinase"/>
    <property type="match status" value="1"/>
</dbReference>
<sequence>MAMDIVTSQLTPWMVALPLMFVLLIVLLSRELAPLKNLARTLRLRAPDSADSLSVEKIPAEVRPLVEALNQLFRRTHDAMLRERRFTSDAAHELRSPLAALKVQTEVAQLSLDDPEGREKALDQLHQGIDRATRLVDQLLTLSRLDSLAQLDDVQQVAIADLLQSAVMEMYHPAQQSGIELRLHLNASHIVRTGQPLLLSLLVRNLLDNAVRYSPCGSQVDITLNAREFRVRDNGPGINPQALSRIGERFYRPPGRRRRAAAWACRSSGASPRCTACRLILPTRATAASRPACTGSEIIAHLAKDFAHFAHFTAPLRG</sequence>
<dbReference type="Pfam" id="PF00512">
    <property type="entry name" value="HisKA"/>
    <property type="match status" value="1"/>
</dbReference>
<evidence type="ECO:0000256" key="5">
    <source>
        <dbReference type="ARBA" id="ARBA00022679"/>
    </source>
</evidence>
<evidence type="ECO:0000256" key="11">
    <source>
        <dbReference type="ARBA" id="ARBA00023012"/>
    </source>
</evidence>
<keyword evidence="5 15" id="KW-0808">Transferase</keyword>
<evidence type="ECO:0000256" key="6">
    <source>
        <dbReference type="ARBA" id="ARBA00022692"/>
    </source>
</evidence>
<evidence type="ECO:0000313" key="16">
    <source>
        <dbReference type="Proteomes" id="UP000254938"/>
    </source>
</evidence>
<dbReference type="SMART" id="SM00387">
    <property type="entry name" value="HATPase_c"/>
    <property type="match status" value="1"/>
</dbReference>
<dbReference type="InterPro" id="IPR050428">
    <property type="entry name" value="TCS_sensor_his_kinase"/>
</dbReference>
<dbReference type="Gene3D" id="1.20.5.1040">
    <property type="entry name" value="Sensor protein qsec"/>
    <property type="match status" value="1"/>
</dbReference>
<dbReference type="Pfam" id="PF02518">
    <property type="entry name" value="HATPase_c"/>
    <property type="match status" value="1"/>
</dbReference>
<dbReference type="EMBL" id="UGKQ01000007">
    <property type="protein sequence ID" value="STS85251.1"/>
    <property type="molecule type" value="Genomic_DNA"/>
</dbReference>
<keyword evidence="7" id="KW-0547">Nucleotide-binding</keyword>
<evidence type="ECO:0000256" key="9">
    <source>
        <dbReference type="ARBA" id="ARBA00022840"/>
    </source>
</evidence>
<dbReference type="GO" id="GO:0005524">
    <property type="term" value="F:ATP binding"/>
    <property type="evidence" value="ECO:0007669"/>
    <property type="project" value="UniProtKB-KW"/>
</dbReference>
<feature type="domain" description="Histidine kinase" evidence="14">
    <location>
        <begin position="89"/>
        <end position="255"/>
    </location>
</feature>
<feature type="transmembrane region" description="Helical" evidence="13">
    <location>
        <begin position="12"/>
        <end position="33"/>
    </location>
</feature>
<dbReference type="Gene3D" id="1.10.287.130">
    <property type="match status" value="1"/>
</dbReference>
<dbReference type="GO" id="GO:0005886">
    <property type="term" value="C:plasma membrane"/>
    <property type="evidence" value="ECO:0007669"/>
    <property type="project" value="TreeGrafter"/>
</dbReference>
<evidence type="ECO:0000256" key="10">
    <source>
        <dbReference type="ARBA" id="ARBA00022989"/>
    </source>
</evidence>
<comment type="catalytic activity">
    <reaction evidence="1">
        <text>ATP + protein L-histidine = ADP + protein N-phospho-L-histidine.</text>
        <dbReference type="EC" id="2.7.13.3"/>
    </reaction>
</comment>
<dbReference type="GO" id="GO:0000155">
    <property type="term" value="F:phosphorelay sensor kinase activity"/>
    <property type="evidence" value="ECO:0007669"/>
    <property type="project" value="InterPro"/>
</dbReference>
<name>A0A377U2C7_KLEPN</name>
<evidence type="ECO:0000259" key="14">
    <source>
        <dbReference type="PROSITE" id="PS50109"/>
    </source>
</evidence>
<dbReference type="PANTHER" id="PTHR45436">
    <property type="entry name" value="SENSOR HISTIDINE KINASE YKOH"/>
    <property type="match status" value="1"/>
</dbReference>
<evidence type="ECO:0000256" key="7">
    <source>
        <dbReference type="ARBA" id="ARBA00022741"/>
    </source>
</evidence>
<evidence type="ECO:0000313" key="15">
    <source>
        <dbReference type="EMBL" id="STS85251.1"/>
    </source>
</evidence>
<keyword evidence="4" id="KW-0597">Phosphoprotein</keyword>
<evidence type="ECO:0000256" key="2">
    <source>
        <dbReference type="ARBA" id="ARBA00004141"/>
    </source>
</evidence>
<evidence type="ECO:0000256" key="4">
    <source>
        <dbReference type="ARBA" id="ARBA00022553"/>
    </source>
</evidence>
<dbReference type="CDD" id="cd00082">
    <property type="entry name" value="HisKA"/>
    <property type="match status" value="1"/>
</dbReference>
<dbReference type="PANTHER" id="PTHR45436:SF14">
    <property type="entry name" value="SENSOR PROTEIN QSEC"/>
    <property type="match status" value="1"/>
</dbReference>
<evidence type="ECO:0000256" key="13">
    <source>
        <dbReference type="SAM" id="Phobius"/>
    </source>
</evidence>
<dbReference type="Gene3D" id="3.30.565.10">
    <property type="entry name" value="Histidine kinase-like ATPase, C-terminal domain"/>
    <property type="match status" value="1"/>
</dbReference>
<dbReference type="InterPro" id="IPR036097">
    <property type="entry name" value="HisK_dim/P_sf"/>
</dbReference>